<evidence type="ECO:0000256" key="1">
    <source>
        <dbReference type="ARBA" id="ARBA00022729"/>
    </source>
</evidence>
<protein>
    <submittedName>
        <fullName evidence="4">DUF4190 domain-containing protein</fullName>
    </submittedName>
</protein>
<dbReference type="OrthoDB" id="4424518at2"/>
<keyword evidence="3" id="KW-0472">Membrane</keyword>
<reference evidence="4 5" key="1">
    <citation type="submission" date="2018-09" db="EMBL/GenBank/DDBJ databases">
        <title>Nesterenkonia natronophila sp. nov., an alkaliphilic actinobacteriume isolated from a soda lake, and emended description of the genus Nesterenkonia.</title>
        <authorList>
            <person name="Menes R.J."/>
            <person name="Iriarte A."/>
        </authorList>
    </citation>
    <scope>NUCLEOTIDE SEQUENCE [LARGE SCALE GENOMIC DNA]</scope>
    <source>
        <strain evidence="4 5">M8</strain>
    </source>
</reference>
<dbReference type="InterPro" id="IPR029050">
    <property type="entry name" value="Immunoprotect_excell_Ig-like"/>
</dbReference>
<feature type="transmembrane region" description="Helical" evidence="3">
    <location>
        <begin position="21"/>
        <end position="38"/>
    </location>
</feature>
<accession>A0A3A4FYP6</accession>
<name>A0A3A4FYP6_9MICC</name>
<dbReference type="Gene3D" id="2.60.40.1240">
    <property type="match status" value="1"/>
</dbReference>
<dbReference type="AlphaFoldDB" id="A0A3A4FYP6"/>
<evidence type="ECO:0000313" key="4">
    <source>
        <dbReference type="EMBL" id="RJN31159.1"/>
    </source>
</evidence>
<keyword evidence="3" id="KW-0812">Transmembrane</keyword>
<evidence type="ECO:0000256" key="2">
    <source>
        <dbReference type="SAM" id="MobiDB-lite"/>
    </source>
</evidence>
<feature type="transmembrane region" description="Helical" evidence="3">
    <location>
        <begin position="73"/>
        <end position="94"/>
    </location>
</feature>
<organism evidence="4 5">
    <name type="scientific">Nesterenkonia natronophila</name>
    <dbReference type="NCBI Taxonomy" id="2174932"/>
    <lineage>
        <taxon>Bacteria</taxon>
        <taxon>Bacillati</taxon>
        <taxon>Actinomycetota</taxon>
        <taxon>Actinomycetes</taxon>
        <taxon>Micrococcales</taxon>
        <taxon>Micrococcaceae</taxon>
        <taxon>Nesterenkonia</taxon>
    </lineage>
</organism>
<keyword evidence="1" id="KW-0732">Signal</keyword>
<evidence type="ECO:0000256" key="3">
    <source>
        <dbReference type="SAM" id="Phobius"/>
    </source>
</evidence>
<sequence length="296" mass="31451">MAESYYPYYPEQAAPPAPKGIGIAAMVLGIISVVLAFIPVLGLVSFLLGPLAVILGIVAIVKHRGEGQGIAGVITGAIGTIFAIAGLLIAGAFLSSMDDEVDRLEDEAGSVDPDHDEEVAELEEEVQEQQEEIAEEREEPEDDGVDEDSAPDADEGTRENPLPLGQTVSDDEWEVTLHSVAEDVDDQIAEENQFNDPAPDGLTYVLVNMSATYLGEGSDSPMMAVELAYVSSTGETTGSYDHTVVTPDSFDDFAELYTGGTETGNVALAVPPGDDGTLRVRLGFLDTQDFFFEASE</sequence>
<feature type="region of interest" description="Disordered" evidence="2">
    <location>
        <begin position="104"/>
        <end position="171"/>
    </location>
</feature>
<feature type="compositionally biased region" description="Acidic residues" evidence="2">
    <location>
        <begin position="104"/>
        <end position="154"/>
    </location>
</feature>
<evidence type="ECO:0000313" key="5">
    <source>
        <dbReference type="Proteomes" id="UP000266615"/>
    </source>
</evidence>
<comment type="caution">
    <text evidence="4">The sequence shown here is derived from an EMBL/GenBank/DDBJ whole genome shotgun (WGS) entry which is preliminary data.</text>
</comment>
<feature type="transmembrane region" description="Helical" evidence="3">
    <location>
        <begin position="44"/>
        <end position="61"/>
    </location>
</feature>
<keyword evidence="3" id="KW-1133">Transmembrane helix</keyword>
<dbReference type="Proteomes" id="UP000266615">
    <property type="component" value="Unassembled WGS sequence"/>
</dbReference>
<dbReference type="EMBL" id="QYZP01000003">
    <property type="protein sequence ID" value="RJN31159.1"/>
    <property type="molecule type" value="Genomic_DNA"/>
</dbReference>
<keyword evidence="5" id="KW-1185">Reference proteome</keyword>
<proteinExistence type="predicted"/>
<gene>
    <name evidence="4" type="ORF">D3250_09880</name>
</gene>
<dbReference type="RefSeq" id="WP_119903226.1">
    <property type="nucleotide sequence ID" value="NZ_QYZP01000003.1"/>
</dbReference>